<feature type="compositionally biased region" description="Low complexity" evidence="1">
    <location>
        <begin position="155"/>
        <end position="171"/>
    </location>
</feature>
<protein>
    <submittedName>
        <fullName evidence="2">PDZ domain-containing protein</fullName>
    </submittedName>
</protein>
<evidence type="ECO:0000313" key="2">
    <source>
        <dbReference type="WBParaSite" id="ASIM_0000431001-mRNA-1"/>
    </source>
</evidence>
<reference evidence="2" key="1">
    <citation type="submission" date="2017-02" db="UniProtKB">
        <authorList>
            <consortium name="WormBaseParasite"/>
        </authorList>
    </citation>
    <scope>IDENTIFICATION</scope>
</reference>
<name>A0A0M3J9P1_ANISI</name>
<sequence>LKKLSEQEIFAELPKAFEILPGYEYYVAYMTSFPGCRVYVSSTEPNSVSSWSFARGDAILSVESAPVTAVNETRQRILSALKSKKFVKTIIEKPSTLTAFRLTNYALQYDKQTEIDPKMAEDVIEICKKELVFWRRNQRPTPEMSILKNARLNSQQPQQQQQRQMTITQQQESSSLRYQSNVFMIFVNAETMQRKRIVASNVASVV</sequence>
<evidence type="ECO:0000256" key="1">
    <source>
        <dbReference type="SAM" id="MobiDB-lite"/>
    </source>
</evidence>
<dbReference type="InterPro" id="IPR040264">
    <property type="entry name" value="T15H9.4-like"/>
</dbReference>
<proteinExistence type="predicted"/>
<feature type="region of interest" description="Disordered" evidence="1">
    <location>
        <begin position="151"/>
        <end position="172"/>
    </location>
</feature>
<organism evidence="2">
    <name type="scientific">Anisakis simplex</name>
    <name type="common">Herring worm</name>
    <dbReference type="NCBI Taxonomy" id="6269"/>
    <lineage>
        <taxon>Eukaryota</taxon>
        <taxon>Metazoa</taxon>
        <taxon>Ecdysozoa</taxon>
        <taxon>Nematoda</taxon>
        <taxon>Chromadorea</taxon>
        <taxon>Rhabditida</taxon>
        <taxon>Spirurina</taxon>
        <taxon>Ascaridomorpha</taxon>
        <taxon>Ascaridoidea</taxon>
        <taxon>Anisakidae</taxon>
        <taxon>Anisakis</taxon>
        <taxon>Anisakis simplex complex</taxon>
    </lineage>
</organism>
<accession>A0A0M3J9P1</accession>
<dbReference type="WBParaSite" id="ASIM_0000431001-mRNA-1">
    <property type="protein sequence ID" value="ASIM_0000431001-mRNA-1"/>
    <property type="gene ID" value="ASIM_0000431001"/>
</dbReference>
<dbReference type="AlphaFoldDB" id="A0A0M3J9P1"/>
<dbReference type="PANTHER" id="PTHR31327:SF10">
    <property type="entry name" value="PDZ DOMAIN-CONTAINING PROTEIN"/>
    <property type="match status" value="1"/>
</dbReference>
<dbReference type="PANTHER" id="PTHR31327">
    <property type="entry name" value="SPERM MEIOSIS PDZ DOMAIN CONTAINING PROTEINS-RELATED"/>
    <property type="match status" value="1"/>
</dbReference>